<proteinExistence type="predicted"/>
<protein>
    <submittedName>
        <fullName evidence="1">Uncharacterized protein</fullName>
    </submittedName>
</protein>
<comment type="caution">
    <text evidence="1">The sequence shown here is derived from an EMBL/GenBank/DDBJ whole genome shotgun (WGS) entry which is preliminary data.</text>
</comment>
<accession>A0A0F9AB66</accession>
<reference evidence="1" key="1">
    <citation type="journal article" date="2015" name="Nature">
        <title>Complex archaea that bridge the gap between prokaryotes and eukaryotes.</title>
        <authorList>
            <person name="Spang A."/>
            <person name="Saw J.H."/>
            <person name="Jorgensen S.L."/>
            <person name="Zaremba-Niedzwiedzka K."/>
            <person name="Martijn J."/>
            <person name="Lind A.E."/>
            <person name="van Eijk R."/>
            <person name="Schleper C."/>
            <person name="Guy L."/>
            <person name="Ettema T.J."/>
        </authorList>
    </citation>
    <scope>NUCLEOTIDE SEQUENCE</scope>
</reference>
<gene>
    <name evidence="1" type="ORF">LCGC14_2672420</name>
</gene>
<dbReference type="AlphaFoldDB" id="A0A0F9AB66"/>
<dbReference type="EMBL" id="LAZR01046895">
    <property type="protein sequence ID" value="KKK95475.1"/>
    <property type="molecule type" value="Genomic_DNA"/>
</dbReference>
<evidence type="ECO:0000313" key="1">
    <source>
        <dbReference type="EMBL" id="KKK95475.1"/>
    </source>
</evidence>
<name>A0A0F9AB66_9ZZZZ</name>
<sequence length="30" mass="3285">LGEAGSGEIQTRFLRAIADAIENRPKKSKK</sequence>
<feature type="non-terminal residue" evidence="1">
    <location>
        <position position="1"/>
    </location>
</feature>
<organism evidence="1">
    <name type="scientific">marine sediment metagenome</name>
    <dbReference type="NCBI Taxonomy" id="412755"/>
    <lineage>
        <taxon>unclassified sequences</taxon>
        <taxon>metagenomes</taxon>
        <taxon>ecological metagenomes</taxon>
    </lineage>
</organism>